<organism evidence="2 3">
    <name type="scientific">Metarhizium album (strain ARSEF 1941)</name>
    <dbReference type="NCBI Taxonomy" id="1081103"/>
    <lineage>
        <taxon>Eukaryota</taxon>
        <taxon>Fungi</taxon>
        <taxon>Dikarya</taxon>
        <taxon>Ascomycota</taxon>
        <taxon>Pezizomycotina</taxon>
        <taxon>Sordariomycetes</taxon>
        <taxon>Hypocreomycetidae</taxon>
        <taxon>Hypocreales</taxon>
        <taxon>Clavicipitaceae</taxon>
        <taxon>Metarhizium</taxon>
    </lineage>
</organism>
<protein>
    <recommendedName>
        <fullName evidence="4">Transmembrane protein</fullName>
    </recommendedName>
</protein>
<evidence type="ECO:0000313" key="3">
    <source>
        <dbReference type="Proteomes" id="UP000030816"/>
    </source>
</evidence>
<dbReference type="AlphaFoldDB" id="A0A0B2WIC2"/>
<keyword evidence="3" id="KW-1185">Reference proteome</keyword>
<evidence type="ECO:0000313" key="2">
    <source>
        <dbReference type="EMBL" id="KHN95761.1"/>
    </source>
</evidence>
<feature type="transmembrane region" description="Helical" evidence="1">
    <location>
        <begin position="280"/>
        <end position="299"/>
    </location>
</feature>
<dbReference type="PANTHER" id="PTHR42101">
    <property type="entry name" value="CHROMOSOME 16, WHOLE GENOME SHOTGUN SEQUENCE"/>
    <property type="match status" value="1"/>
</dbReference>
<dbReference type="GeneID" id="63740828"/>
<proteinExistence type="predicted"/>
<reference evidence="2 3" key="1">
    <citation type="journal article" date="2014" name="Proc. Natl. Acad. Sci. U.S.A.">
        <title>Trajectory and genomic determinants of fungal-pathogen speciation and host adaptation.</title>
        <authorList>
            <person name="Hu X."/>
            <person name="Xiao G."/>
            <person name="Zheng P."/>
            <person name="Shang Y."/>
            <person name="Su Y."/>
            <person name="Zhang X."/>
            <person name="Liu X."/>
            <person name="Zhan S."/>
            <person name="St Leger R.J."/>
            <person name="Wang C."/>
        </authorList>
    </citation>
    <scope>NUCLEOTIDE SEQUENCE [LARGE SCALE GENOMIC DNA]</scope>
    <source>
        <strain evidence="2 3">ARSEF 1941</strain>
    </source>
</reference>
<comment type="caution">
    <text evidence="2">The sequence shown here is derived from an EMBL/GenBank/DDBJ whole genome shotgun (WGS) entry which is preliminary data.</text>
</comment>
<dbReference type="RefSeq" id="XP_040676827.1">
    <property type="nucleotide sequence ID" value="XM_040825171.1"/>
</dbReference>
<accession>A0A0B2WIC2</accession>
<dbReference type="STRING" id="1081103.A0A0B2WIC2"/>
<feature type="transmembrane region" description="Helical" evidence="1">
    <location>
        <begin position="21"/>
        <end position="43"/>
    </location>
</feature>
<dbReference type="PANTHER" id="PTHR42101:SF1">
    <property type="entry name" value="LOW TEMPERATURE REQUIREMENT A"/>
    <property type="match status" value="1"/>
</dbReference>
<evidence type="ECO:0000256" key="1">
    <source>
        <dbReference type="SAM" id="Phobius"/>
    </source>
</evidence>
<sequence>MSEYISIVWHVRKFKRVRPALYAQIAVHSVATSIYLGVSFLLQHGHNRVFIAWYIVCAAETHLMSRMSLLTIIILGDGIVVLADKVKVVVQRSTNSIPHLAMVLFMQGFTQFVVWSEIVNVLNHIHTDWMTAAFSAGTSAAHPSLIETVNAALDNITAVPDSSWPQMARYFTTFADVHLPADNTTELVFDIFSALLATMHNSLFATFDVHLKQESIEEGRYRDVTFGTLGGGFETTINMDAWDRLRLVFVYGYVASGACLASMTLLTIVSRMTPWTPWPVVRATVYLLLALGLALLTAVRVDEDATDGFLFSPWLLPTICLVWLVVLLLTHSHSVPPLFFKRRPILAIRRRKECDDADF</sequence>
<evidence type="ECO:0008006" key="4">
    <source>
        <dbReference type="Google" id="ProtNLM"/>
    </source>
</evidence>
<feature type="transmembrane region" description="Helical" evidence="1">
    <location>
        <begin position="248"/>
        <end position="268"/>
    </location>
</feature>
<dbReference type="Proteomes" id="UP000030816">
    <property type="component" value="Unassembled WGS sequence"/>
</dbReference>
<dbReference type="EMBL" id="AZHE01000020">
    <property type="protein sequence ID" value="KHN95761.1"/>
    <property type="molecule type" value="Genomic_DNA"/>
</dbReference>
<feature type="transmembrane region" description="Helical" evidence="1">
    <location>
        <begin position="63"/>
        <end position="83"/>
    </location>
</feature>
<name>A0A0B2WIC2_METAS</name>
<gene>
    <name evidence="2" type="ORF">MAM_06373</name>
</gene>
<dbReference type="HOGENOM" id="CLU_016136_1_0_1"/>
<keyword evidence="1" id="KW-0812">Transmembrane</keyword>
<dbReference type="OrthoDB" id="3177213at2759"/>
<keyword evidence="1" id="KW-0472">Membrane</keyword>
<keyword evidence="1" id="KW-1133">Transmembrane helix</keyword>
<feature type="transmembrane region" description="Helical" evidence="1">
    <location>
        <begin position="311"/>
        <end position="330"/>
    </location>
</feature>